<feature type="domain" description="HTH arsR-type" evidence="2">
    <location>
        <begin position="1"/>
        <end position="94"/>
    </location>
</feature>
<dbReference type="OrthoDB" id="9790747at2"/>
<dbReference type="Gene3D" id="1.10.10.10">
    <property type="entry name" value="Winged helix-like DNA-binding domain superfamily/Winged helix DNA-binding domain"/>
    <property type="match status" value="1"/>
</dbReference>
<dbReference type="SUPFAM" id="SSF46785">
    <property type="entry name" value="Winged helix' DNA-binding domain"/>
    <property type="match status" value="1"/>
</dbReference>
<protein>
    <submittedName>
        <fullName evidence="3">ArsR family transcriptional regulator</fullName>
    </submittedName>
</protein>
<dbReference type="Proteomes" id="UP000052023">
    <property type="component" value="Unassembled WGS sequence"/>
</dbReference>
<dbReference type="InterPro" id="IPR011991">
    <property type="entry name" value="ArsR-like_HTH"/>
</dbReference>
<gene>
    <name evidence="3" type="ORF">CQ13_10520</name>
</gene>
<comment type="caution">
    <text evidence="3">The sequence shown here is derived from an EMBL/GenBank/DDBJ whole genome shotgun (WGS) entry which is preliminary data.</text>
</comment>
<dbReference type="GO" id="GO:0003700">
    <property type="term" value="F:DNA-binding transcription factor activity"/>
    <property type="evidence" value="ECO:0007669"/>
    <property type="project" value="InterPro"/>
</dbReference>
<dbReference type="InterPro" id="IPR001845">
    <property type="entry name" value="HTH_ArsR_DNA-bd_dom"/>
</dbReference>
<evidence type="ECO:0000313" key="4">
    <source>
        <dbReference type="Proteomes" id="UP000052023"/>
    </source>
</evidence>
<dbReference type="PANTHER" id="PTHR38600">
    <property type="entry name" value="TRANSCRIPTIONAL REGULATORY PROTEIN"/>
    <property type="match status" value="1"/>
</dbReference>
<dbReference type="PANTHER" id="PTHR38600:SF2">
    <property type="entry name" value="SLL0088 PROTEIN"/>
    <property type="match status" value="1"/>
</dbReference>
<dbReference type="AlphaFoldDB" id="A0A0R3MF11"/>
<organism evidence="3 4">
    <name type="scientific">Bradyrhizobium retamae</name>
    <dbReference type="NCBI Taxonomy" id="1300035"/>
    <lineage>
        <taxon>Bacteria</taxon>
        <taxon>Pseudomonadati</taxon>
        <taxon>Pseudomonadota</taxon>
        <taxon>Alphaproteobacteria</taxon>
        <taxon>Hyphomicrobiales</taxon>
        <taxon>Nitrobacteraceae</taxon>
        <taxon>Bradyrhizobium</taxon>
    </lineage>
</organism>
<evidence type="ECO:0000259" key="2">
    <source>
        <dbReference type="PROSITE" id="PS50987"/>
    </source>
</evidence>
<dbReference type="SMART" id="SM00418">
    <property type="entry name" value="HTH_ARSR"/>
    <property type="match status" value="1"/>
</dbReference>
<evidence type="ECO:0000313" key="3">
    <source>
        <dbReference type="EMBL" id="KRR18856.1"/>
    </source>
</evidence>
<dbReference type="CDD" id="cd00090">
    <property type="entry name" value="HTH_ARSR"/>
    <property type="match status" value="1"/>
</dbReference>
<name>A0A0R3MF11_9BRAD</name>
<keyword evidence="1" id="KW-0175">Coiled coil</keyword>
<dbReference type="InterPro" id="IPR036388">
    <property type="entry name" value="WH-like_DNA-bd_sf"/>
</dbReference>
<feature type="coiled-coil region" evidence="1">
    <location>
        <begin position="90"/>
        <end position="117"/>
    </location>
</feature>
<dbReference type="NCBIfam" id="NF033788">
    <property type="entry name" value="HTH_metalloreg"/>
    <property type="match status" value="1"/>
</dbReference>
<proteinExistence type="predicted"/>
<keyword evidence="4" id="KW-1185">Reference proteome</keyword>
<dbReference type="PROSITE" id="PS50987">
    <property type="entry name" value="HTH_ARSR_2"/>
    <property type="match status" value="1"/>
</dbReference>
<reference evidence="3 4" key="1">
    <citation type="submission" date="2014-03" db="EMBL/GenBank/DDBJ databases">
        <title>Bradyrhizobium valentinum sp. nov., isolated from effective nodules of Lupinus mariae-josephae, a lupine endemic of basic-lime soils in Eastern Spain.</title>
        <authorList>
            <person name="Duran D."/>
            <person name="Rey L."/>
            <person name="Navarro A."/>
            <person name="Busquets A."/>
            <person name="Imperial J."/>
            <person name="Ruiz-Argueso T."/>
        </authorList>
    </citation>
    <scope>NUCLEOTIDE SEQUENCE [LARGE SCALE GENOMIC DNA]</scope>
    <source>
        <strain evidence="3 4">Ro19</strain>
    </source>
</reference>
<accession>A0A0R3MF11</accession>
<dbReference type="Pfam" id="PF12840">
    <property type="entry name" value="HTH_20"/>
    <property type="match status" value="1"/>
</dbReference>
<dbReference type="PRINTS" id="PR00778">
    <property type="entry name" value="HTHARSR"/>
</dbReference>
<sequence>MANQSMQLDHVFGALSDATRRAIVMRLCDGEASVGELAKPFEMALPSLMKHIRILESSGLVASEKTGRVRMCSLQTEALATVEVWLAAQREIWEQRLDRLEMHVEKLKKEERSNARKRKSK</sequence>
<dbReference type="InterPro" id="IPR036390">
    <property type="entry name" value="WH_DNA-bd_sf"/>
</dbReference>
<dbReference type="EMBL" id="LLYA01000192">
    <property type="protein sequence ID" value="KRR18856.1"/>
    <property type="molecule type" value="Genomic_DNA"/>
</dbReference>
<evidence type="ECO:0000256" key="1">
    <source>
        <dbReference type="SAM" id="Coils"/>
    </source>
</evidence>